<protein>
    <recommendedName>
        <fullName evidence="7">tRNA N6-adenosine threonylcarbamoyltransferase</fullName>
        <ecNumber evidence="7">2.3.1.234</ecNumber>
    </recommendedName>
    <alternativeName>
        <fullName evidence="7">N6-L-threonylcarbamoyladenine synthase</fullName>
        <shortName evidence="7">t(6)A synthase</shortName>
    </alternativeName>
    <alternativeName>
        <fullName evidence="7">t(6)A37 threonylcarbamoyladenosine biosynthesis protein TsaD</fullName>
    </alternativeName>
    <alternativeName>
        <fullName evidence="7">tRNA threonylcarbamoyladenosine biosynthesis protein TsaD</fullName>
    </alternativeName>
</protein>
<feature type="domain" description="Gcp-like" evidence="8">
    <location>
        <begin position="28"/>
        <end position="312"/>
    </location>
</feature>
<comment type="subcellular location">
    <subcellularLocation>
        <location evidence="7">Cytoplasm</location>
    </subcellularLocation>
</comment>
<keyword evidence="7" id="KW-0963">Cytoplasm</keyword>
<dbReference type="HAMAP" id="MF_01445">
    <property type="entry name" value="TsaD"/>
    <property type="match status" value="1"/>
</dbReference>
<dbReference type="GO" id="GO:0061711">
    <property type="term" value="F:tRNA N(6)-L-threonylcarbamoyladenine synthase activity"/>
    <property type="evidence" value="ECO:0007669"/>
    <property type="project" value="UniProtKB-EC"/>
</dbReference>
<evidence type="ECO:0000256" key="5">
    <source>
        <dbReference type="ARBA" id="ARBA00023315"/>
    </source>
</evidence>
<dbReference type="InterPro" id="IPR022450">
    <property type="entry name" value="TsaD"/>
</dbReference>
<dbReference type="Proteomes" id="UP001519293">
    <property type="component" value="Unassembled WGS sequence"/>
</dbReference>
<dbReference type="Gene3D" id="3.30.420.40">
    <property type="match status" value="2"/>
</dbReference>
<feature type="binding site" evidence="7">
    <location>
        <position position="116"/>
    </location>
    <ligand>
        <name>Fe cation</name>
        <dbReference type="ChEBI" id="CHEBI:24875"/>
    </ligand>
</feature>
<comment type="cofactor">
    <cofactor evidence="7">
        <name>Fe(2+)</name>
        <dbReference type="ChEBI" id="CHEBI:29033"/>
    </cofactor>
    <text evidence="7">Binds 1 Fe(2+) ion per subunit.</text>
</comment>
<feature type="binding site" evidence="7">
    <location>
        <position position="306"/>
    </location>
    <ligand>
        <name>Fe cation</name>
        <dbReference type="ChEBI" id="CHEBI:24875"/>
    </ligand>
</feature>
<comment type="catalytic activity">
    <reaction evidence="6 7">
        <text>L-threonylcarbamoyladenylate + adenosine(37) in tRNA = N(6)-L-threonylcarbamoyladenosine(37) in tRNA + AMP + H(+)</text>
        <dbReference type="Rhea" id="RHEA:37059"/>
        <dbReference type="Rhea" id="RHEA-COMP:10162"/>
        <dbReference type="Rhea" id="RHEA-COMP:10163"/>
        <dbReference type="ChEBI" id="CHEBI:15378"/>
        <dbReference type="ChEBI" id="CHEBI:73682"/>
        <dbReference type="ChEBI" id="CHEBI:74411"/>
        <dbReference type="ChEBI" id="CHEBI:74418"/>
        <dbReference type="ChEBI" id="CHEBI:456215"/>
        <dbReference type="EC" id="2.3.1.234"/>
    </reaction>
</comment>
<sequence length="341" mass="36426">MTNVDQWIMGIETSCDETAVAIIKNGREIAANIVASQIESHKRFGGVVPEIASRHHVEQITIVLEEALKQAGIQYDDLTAIAVTEGPGLVGALLVGVNAAKAVAFAHGIPLVGVHHIAGHIYANRLIAELQFPLIALVVSGGHTELVYMKEHGHFEVIGETRDDAAGEAYDKVARTLNLPYPGGPHIDRLAQEGEATIPLPRAWLEEGSYDFSFSGLKSAVINTVHNAEQRGEKIKPQELAASFQESVIDVLVTKTIKAASEYKVKQVLLAGGVAANKGLRTALEDKFKEIPNCELIIPPLALCTDNAAMIGAAGSIMFEKGIQSTMALNANPGLDISIHN</sequence>
<gene>
    <name evidence="7" type="primary">tsaD</name>
    <name evidence="9" type="ORF">J2Z40_002408</name>
</gene>
<evidence type="ECO:0000313" key="9">
    <source>
        <dbReference type="EMBL" id="MBP2241836.1"/>
    </source>
</evidence>
<organism evidence="9 10">
    <name type="scientific">Cytobacillus eiseniae</name>
    <dbReference type="NCBI Taxonomy" id="762947"/>
    <lineage>
        <taxon>Bacteria</taxon>
        <taxon>Bacillati</taxon>
        <taxon>Bacillota</taxon>
        <taxon>Bacilli</taxon>
        <taxon>Bacillales</taxon>
        <taxon>Bacillaceae</taxon>
        <taxon>Cytobacillus</taxon>
    </lineage>
</organism>
<dbReference type="PRINTS" id="PR00789">
    <property type="entry name" value="OSIALOPTASE"/>
</dbReference>
<comment type="caution">
    <text evidence="9">The sequence shown here is derived from an EMBL/GenBank/DDBJ whole genome shotgun (WGS) entry which is preliminary data.</text>
</comment>
<dbReference type="PROSITE" id="PS01016">
    <property type="entry name" value="GLYCOPROTEASE"/>
    <property type="match status" value="1"/>
</dbReference>
<evidence type="ECO:0000259" key="8">
    <source>
        <dbReference type="Pfam" id="PF00814"/>
    </source>
</evidence>
<feature type="binding site" evidence="7">
    <location>
        <position position="120"/>
    </location>
    <ligand>
        <name>Fe cation</name>
        <dbReference type="ChEBI" id="CHEBI:24875"/>
    </ligand>
</feature>
<evidence type="ECO:0000256" key="4">
    <source>
        <dbReference type="ARBA" id="ARBA00023004"/>
    </source>
</evidence>
<dbReference type="EMBL" id="JAGIKZ010000012">
    <property type="protein sequence ID" value="MBP2241836.1"/>
    <property type="molecule type" value="Genomic_DNA"/>
</dbReference>
<dbReference type="PANTHER" id="PTHR11735">
    <property type="entry name" value="TRNA N6-ADENOSINE THREONYLCARBAMOYLTRANSFERASE"/>
    <property type="match status" value="1"/>
</dbReference>
<evidence type="ECO:0000256" key="1">
    <source>
        <dbReference type="ARBA" id="ARBA00022679"/>
    </source>
</evidence>
<dbReference type="EC" id="2.3.1.234" evidence="7"/>
<evidence type="ECO:0000256" key="7">
    <source>
        <dbReference type="HAMAP-Rule" id="MF_01445"/>
    </source>
</evidence>
<dbReference type="Pfam" id="PF00814">
    <property type="entry name" value="TsaD"/>
    <property type="match status" value="1"/>
</dbReference>
<dbReference type="SUPFAM" id="SSF53067">
    <property type="entry name" value="Actin-like ATPase domain"/>
    <property type="match status" value="2"/>
</dbReference>
<feature type="binding site" evidence="7">
    <location>
        <position position="277"/>
    </location>
    <ligand>
        <name>substrate</name>
    </ligand>
</feature>
<feature type="binding site" evidence="7">
    <location>
        <position position="188"/>
    </location>
    <ligand>
        <name>substrate</name>
    </ligand>
</feature>
<reference evidence="9 10" key="1">
    <citation type="submission" date="2021-03" db="EMBL/GenBank/DDBJ databases">
        <title>Genomic Encyclopedia of Type Strains, Phase IV (KMG-IV): sequencing the most valuable type-strain genomes for metagenomic binning, comparative biology and taxonomic classification.</title>
        <authorList>
            <person name="Goeker M."/>
        </authorList>
    </citation>
    <scope>NUCLEOTIDE SEQUENCE [LARGE SCALE GENOMIC DNA]</scope>
    <source>
        <strain evidence="9 10">DSM 26675</strain>
    </source>
</reference>
<dbReference type="CDD" id="cd24133">
    <property type="entry name" value="ASKHA_NBD_TsaD_bac"/>
    <property type="match status" value="1"/>
</dbReference>
<evidence type="ECO:0000256" key="6">
    <source>
        <dbReference type="ARBA" id="ARBA00048117"/>
    </source>
</evidence>
<feature type="binding site" evidence="7">
    <location>
        <position position="184"/>
    </location>
    <ligand>
        <name>substrate</name>
    </ligand>
</feature>
<keyword evidence="1 7" id="KW-0808">Transferase</keyword>
<comment type="function">
    <text evidence="7">Required for the formation of a threonylcarbamoyl group on adenosine at position 37 (t(6)A37) in tRNAs that read codons beginning with adenine. Is involved in the transfer of the threonylcarbamoyl moiety of threonylcarbamoyl-AMP (TC-AMP) to the N6 group of A37, together with TsaE and TsaB. TsaD likely plays a direct catalytic role in this reaction.</text>
</comment>
<keyword evidence="5 7" id="KW-0012">Acyltransferase</keyword>
<evidence type="ECO:0000313" key="10">
    <source>
        <dbReference type="Proteomes" id="UP001519293"/>
    </source>
</evidence>
<keyword evidence="2 7" id="KW-0819">tRNA processing</keyword>
<dbReference type="InterPro" id="IPR017861">
    <property type="entry name" value="KAE1/TsaD"/>
</dbReference>
<feature type="binding site" evidence="7">
    <location>
        <begin position="138"/>
        <end position="142"/>
    </location>
    <ligand>
        <name>substrate</name>
    </ligand>
</feature>
<dbReference type="NCBIfam" id="TIGR00329">
    <property type="entry name" value="gcp_kae1"/>
    <property type="match status" value="1"/>
</dbReference>
<evidence type="ECO:0000256" key="2">
    <source>
        <dbReference type="ARBA" id="ARBA00022694"/>
    </source>
</evidence>
<keyword evidence="4 7" id="KW-0408">Iron</keyword>
<accession>A0ABS4RG25</accession>
<dbReference type="PANTHER" id="PTHR11735:SF6">
    <property type="entry name" value="TRNA N6-ADENOSINE THREONYLCARBAMOYLTRANSFERASE, MITOCHONDRIAL"/>
    <property type="match status" value="1"/>
</dbReference>
<comment type="similarity">
    <text evidence="7">Belongs to the KAE1 / TsaD family.</text>
</comment>
<dbReference type="RefSeq" id="WP_066400432.1">
    <property type="nucleotide sequence ID" value="NZ_JAGIKZ010000012.1"/>
</dbReference>
<dbReference type="InterPro" id="IPR017860">
    <property type="entry name" value="Peptidase_M22_CS"/>
</dbReference>
<dbReference type="InterPro" id="IPR000905">
    <property type="entry name" value="Gcp-like_dom"/>
</dbReference>
<evidence type="ECO:0000256" key="3">
    <source>
        <dbReference type="ARBA" id="ARBA00022723"/>
    </source>
</evidence>
<name>A0ABS4RG25_9BACI</name>
<dbReference type="InterPro" id="IPR043129">
    <property type="entry name" value="ATPase_NBD"/>
</dbReference>
<dbReference type="NCBIfam" id="TIGR03723">
    <property type="entry name" value="T6A_TsaD_YgjD"/>
    <property type="match status" value="1"/>
</dbReference>
<keyword evidence="3 7" id="KW-0479">Metal-binding</keyword>
<proteinExistence type="inferred from homology"/>
<keyword evidence="10" id="KW-1185">Reference proteome</keyword>
<feature type="binding site" evidence="7">
    <location>
        <position position="171"/>
    </location>
    <ligand>
        <name>substrate</name>
    </ligand>
</feature>